<keyword evidence="7" id="KW-0436">Ligase</keyword>
<comment type="subcellular location">
    <subcellularLocation>
        <location evidence="1">Membrane</location>
        <topology evidence="1">Multi-pass membrane protein</topology>
    </subcellularLocation>
</comment>
<dbReference type="STRING" id="1002526.SAMN05216578_103115"/>
<dbReference type="InterPro" id="IPR051533">
    <property type="entry name" value="WaaL-like"/>
</dbReference>
<evidence type="ECO:0000256" key="4">
    <source>
        <dbReference type="ARBA" id="ARBA00023136"/>
    </source>
</evidence>
<reference evidence="7 8" key="1">
    <citation type="submission" date="2016-10" db="EMBL/GenBank/DDBJ databases">
        <authorList>
            <person name="de Groot N.N."/>
        </authorList>
    </citation>
    <scope>NUCLEOTIDE SEQUENCE [LARGE SCALE GENOMIC DNA]</scope>
    <source>
        <strain evidence="7 8">JCM 18415</strain>
    </source>
</reference>
<dbReference type="InterPro" id="IPR007016">
    <property type="entry name" value="O-antigen_ligase-rel_domated"/>
</dbReference>
<dbReference type="GO" id="GO:0016020">
    <property type="term" value="C:membrane"/>
    <property type="evidence" value="ECO:0007669"/>
    <property type="project" value="UniProtKB-SubCell"/>
</dbReference>
<dbReference type="Pfam" id="PF04932">
    <property type="entry name" value="Wzy_C"/>
    <property type="match status" value="1"/>
</dbReference>
<feature type="transmembrane region" description="Helical" evidence="5">
    <location>
        <begin position="261"/>
        <end position="279"/>
    </location>
</feature>
<feature type="transmembrane region" description="Helical" evidence="5">
    <location>
        <begin position="129"/>
        <end position="147"/>
    </location>
</feature>
<feature type="transmembrane region" description="Helical" evidence="5">
    <location>
        <begin position="209"/>
        <end position="227"/>
    </location>
</feature>
<dbReference type="RefSeq" id="WP_090537959.1">
    <property type="nucleotide sequence ID" value="NZ_FOYD01000003.1"/>
</dbReference>
<accession>A0A1I6B468</accession>
<protein>
    <submittedName>
        <fullName evidence="7">O-antigen ligase</fullName>
    </submittedName>
</protein>
<feature type="transmembrane region" description="Helical" evidence="5">
    <location>
        <begin position="185"/>
        <end position="202"/>
    </location>
</feature>
<evidence type="ECO:0000259" key="6">
    <source>
        <dbReference type="Pfam" id="PF04932"/>
    </source>
</evidence>
<feature type="domain" description="O-antigen ligase-related" evidence="6">
    <location>
        <begin position="220"/>
        <end position="378"/>
    </location>
</feature>
<dbReference type="OrthoDB" id="279138at2"/>
<dbReference type="Proteomes" id="UP000242815">
    <property type="component" value="Unassembled WGS sequence"/>
</dbReference>
<feature type="transmembrane region" description="Helical" evidence="5">
    <location>
        <begin position="365"/>
        <end position="385"/>
    </location>
</feature>
<gene>
    <name evidence="7" type="ORF">SAMN05216578_103115</name>
</gene>
<feature type="transmembrane region" description="Helical" evidence="5">
    <location>
        <begin position="98"/>
        <end position="117"/>
    </location>
</feature>
<evidence type="ECO:0000256" key="2">
    <source>
        <dbReference type="ARBA" id="ARBA00022692"/>
    </source>
</evidence>
<evidence type="ECO:0000256" key="1">
    <source>
        <dbReference type="ARBA" id="ARBA00004141"/>
    </source>
</evidence>
<evidence type="ECO:0000313" key="8">
    <source>
        <dbReference type="Proteomes" id="UP000242815"/>
    </source>
</evidence>
<keyword evidence="2 5" id="KW-0812">Transmembrane</keyword>
<feature type="transmembrane region" description="Helical" evidence="5">
    <location>
        <begin position="406"/>
        <end position="426"/>
    </location>
</feature>
<evidence type="ECO:0000256" key="3">
    <source>
        <dbReference type="ARBA" id="ARBA00022989"/>
    </source>
</evidence>
<feature type="transmembrane region" description="Helical" evidence="5">
    <location>
        <begin position="154"/>
        <end position="173"/>
    </location>
</feature>
<name>A0A1I6B468_9GAMM</name>
<dbReference type="EMBL" id="FOYD01000003">
    <property type="protein sequence ID" value="SFQ75742.1"/>
    <property type="molecule type" value="Genomic_DNA"/>
</dbReference>
<feature type="transmembrane region" description="Helical" evidence="5">
    <location>
        <begin position="233"/>
        <end position="249"/>
    </location>
</feature>
<dbReference type="PANTHER" id="PTHR37422:SF13">
    <property type="entry name" value="LIPOPOLYSACCHARIDE BIOSYNTHESIS PROTEIN PA4999-RELATED"/>
    <property type="match status" value="1"/>
</dbReference>
<organism evidence="7 8">
    <name type="scientific">Halopseudomonas formosensis</name>
    <dbReference type="NCBI Taxonomy" id="1002526"/>
    <lineage>
        <taxon>Bacteria</taxon>
        <taxon>Pseudomonadati</taxon>
        <taxon>Pseudomonadota</taxon>
        <taxon>Gammaproteobacteria</taxon>
        <taxon>Pseudomonadales</taxon>
        <taxon>Pseudomonadaceae</taxon>
        <taxon>Halopseudomonas</taxon>
    </lineage>
</organism>
<proteinExistence type="predicted"/>
<dbReference type="GO" id="GO:0016874">
    <property type="term" value="F:ligase activity"/>
    <property type="evidence" value="ECO:0007669"/>
    <property type="project" value="UniProtKB-KW"/>
</dbReference>
<dbReference type="PANTHER" id="PTHR37422">
    <property type="entry name" value="TEICHURONIC ACID BIOSYNTHESIS PROTEIN TUAE"/>
    <property type="match status" value="1"/>
</dbReference>
<evidence type="ECO:0000256" key="5">
    <source>
        <dbReference type="SAM" id="Phobius"/>
    </source>
</evidence>
<feature type="transmembrane region" description="Helical" evidence="5">
    <location>
        <begin position="64"/>
        <end position="86"/>
    </location>
</feature>
<dbReference type="AlphaFoldDB" id="A0A1I6B468"/>
<keyword evidence="4 5" id="KW-0472">Membrane</keyword>
<evidence type="ECO:0000313" key="7">
    <source>
        <dbReference type="EMBL" id="SFQ75742.1"/>
    </source>
</evidence>
<keyword evidence="3 5" id="KW-1133">Transmembrane helix</keyword>
<sequence length="457" mass="50226">MLIVAMMGMMLGLACVLALASPWPWLAPMVIGALAVVAFLYRRPGWGLLGLVVLVPLEGLFKELAFSPAKFLGASLIGILLMQLLLRQLPEGRARSNLWPLLLLFLLWVGLSFLFSSNHPASLGNLRELLIGMTLFGIVLLVGRDVPLLPLCRLLVISVAATCLIALFSARHQVQGRAVGLLQDANYFALLITVAMPLAVLLAMRARHWLTRLLWLGLGVVLLAGMTRTDSRSGLVVLLLALLVGLWHHRARLARIRPRHLGFIMLGAALLVPLGLMSVPDDYVERIKSLSILRSGVNAHQDASLGRRASYLLVGGEMIREDPVFGGGPGTFALRYATTGYAKAFSDSSDSLDIYRRAHNTYLEIFAEMGIPAGLLFLALLLMGWRNFERARRAWLDRGERELADLVVHLGLAFFSMTLFLLFLSVPNHKLLWLLLGLSWVLRQQAESGGPAEVRSA</sequence>